<dbReference type="Proteomes" id="UP000078437">
    <property type="component" value="Chromosome"/>
</dbReference>
<feature type="transmembrane region" description="Helical" evidence="2">
    <location>
        <begin position="128"/>
        <end position="152"/>
    </location>
</feature>
<keyword evidence="2" id="KW-1133">Transmembrane helix</keyword>
<evidence type="ECO:0000313" key="4">
    <source>
        <dbReference type="Proteomes" id="UP000078437"/>
    </source>
</evidence>
<organism evidence="3 4">
    <name type="scientific">Agromyces aureus</name>
    <dbReference type="NCBI Taxonomy" id="453304"/>
    <lineage>
        <taxon>Bacteria</taxon>
        <taxon>Bacillati</taxon>
        <taxon>Actinomycetota</taxon>
        <taxon>Actinomycetes</taxon>
        <taxon>Micrococcales</taxon>
        <taxon>Microbacteriaceae</taxon>
        <taxon>Agromyces</taxon>
    </lineage>
</organism>
<name>A0A191WC41_9MICO</name>
<dbReference type="RefSeq" id="WP_067872599.1">
    <property type="nucleotide sequence ID" value="NZ_CP013979.1"/>
</dbReference>
<dbReference type="KEGG" id="agy:ATC03_02180"/>
<feature type="region of interest" description="Disordered" evidence="1">
    <location>
        <begin position="248"/>
        <end position="271"/>
    </location>
</feature>
<proteinExistence type="predicted"/>
<reference evidence="3 4" key="1">
    <citation type="journal article" date="2016" name="Int. J. Syst. Evol. Microbiol.">
        <title>Agromyces aureus sp. nov., isolated from the rhizosphere of Salix caprea L. grown in a heavy-metal-contaminated soil.</title>
        <authorList>
            <person name="Corretto E."/>
            <person name="Antonielli L."/>
            <person name="Sessitsch A."/>
            <person name="Compant S."/>
            <person name="Gorfer M."/>
            <person name="Kuffner M."/>
            <person name="Brader G."/>
        </authorList>
    </citation>
    <scope>NUCLEOTIDE SEQUENCE [LARGE SCALE GENOMIC DNA]</scope>
    <source>
        <strain evidence="3 4">AR33</strain>
    </source>
</reference>
<evidence type="ECO:0000313" key="3">
    <source>
        <dbReference type="EMBL" id="ANJ25749.1"/>
    </source>
</evidence>
<dbReference type="AlphaFoldDB" id="A0A191WC41"/>
<keyword evidence="2" id="KW-0812">Transmembrane</keyword>
<dbReference type="EMBL" id="CP013979">
    <property type="protein sequence ID" value="ANJ25749.1"/>
    <property type="molecule type" value="Genomic_DNA"/>
</dbReference>
<evidence type="ECO:0008006" key="5">
    <source>
        <dbReference type="Google" id="ProtNLM"/>
    </source>
</evidence>
<accession>A0A191WC41</accession>
<keyword evidence="2" id="KW-0472">Membrane</keyword>
<evidence type="ECO:0000256" key="2">
    <source>
        <dbReference type="SAM" id="Phobius"/>
    </source>
</evidence>
<dbReference type="STRING" id="453304.ATC03_02180"/>
<gene>
    <name evidence="3" type="ORF">ATC03_02180</name>
</gene>
<reference evidence="4" key="2">
    <citation type="submission" date="2016-01" db="EMBL/GenBank/DDBJ databases">
        <title>Complete genome sequence of Agromyces aureus AR33T and comparison with related organisms.</title>
        <authorList>
            <person name="Corretto E."/>
            <person name="Antonielli L."/>
            <person name="Sessitsch A."/>
            <person name="Brader G."/>
        </authorList>
    </citation>
    <scope>NUCLEOTIDE SEQUENCE [LARGE SCALE GENOMIC DNA]</scope>
    <source>
        <strain evidence="4">AR33</strain>
    </source>
</reference>
<evidence type="ECO:0000256" key="1">
    <source>
        <dbReference type="SAM" id="MobiDB-lite"/>
    </source>
</evidence>
<dbReference type="OrthoDB" id="4328740at2"/>
<sequence length="271" mass="27911">MHPEPEDLAALAADGAEPSGAIAEHLRSCEPCRSEFEAYVEASVQALASVGDLGLEAPPASVWEGVHGELGLDARYAADPLASASASTASETASAPAASAASDAPMRAAVPIRPADAAGGPRRGVRRWWPAVAAAAAVIGLVAGIAIGANVIGSGSSGSEKVIAEARLEPFPGWNADGRAFLEQDRDGRYSMLIELDGDVDVDGLTEVWLLREEPIGLVSLGLLDGRSARFALPDDLDLSEFSVVDLSAEPSDGNPTHSGDSIVRGQLQRL</sequence>
<protein>
    <recommendedName>
        <fullName evidence="5">Anti-sigma factor</fullName>
    </recommendedName>
</protein>
<keyword evidence="4" id="KW-1185">Reference proteome</keyword>